<name>A0A1M3T104_ASPLC</name>
<keyword evidence="1" id="KW-0472">Membrane</keyword>
<reference evidence="3" key="1">
    <citation type="journal article" date="2017" name="Genome Biol.">
        <title>Comparative genomics reveals high biological diversity and specific adaptations in the industrially and medically important fungal genus Aspergillus.</title>
        <authorList>
            <person name="de Vries R.P."/>
            <person name="Riley R."/>
            <person name="Wiebenga A."/>
            <person name="Aguilar-Osorio G."/>
            <person name="Amillis S."/>
            <person name="Uchima C.A."/>
            <person name="Anderluh G."/>
            <person name="Asadollahi M."/>
            <person name="Askin M."/>
            <person name="Barry K."/>
            <person name="Battaglia E."/>
            <person name="Bayram O."/>
            <person name="Benocci T."/>
            <person name="Braus-Stromeyer S.A."/>
            <person name="Caldana C."/>
            <person name="Canovas D."/>
            <person name="Cerqueira G.C."/>
            <person name="Chen F."/>
            <person name="Chen W."/>
            <person name="Choi C."/>
            <person name="Clum A."/>
            <person name="Dos Santos R.A."/>
            <person name="Damasio A.R."/>
            <person name="Diallinas G."/>
            <person name="Emri T."/>
            <person name="Fekete E."/>
            <person name="Flipphi M."/>
            <person name="Freyberg S."/>
            <person name="Gallo A."/>
            <person name="Gournas C."/>
            <person name="Habgood R."/>
            <person name="Hainaut M."/>
            <person name="Harispe M.L."/>
            <person name="Henrissat B."/>
            <person name="Hilden K.S."/>
            <person name="Hope R."/>
            <person name="Hossain A."/>
            <person name="Karabika E."/>
            <person name="Karaffa L."/>
            <person name="Karanyi Z."/>
            <person name="Krasevec N."/>
            <person name="Kuo A."/>
            <person name="Kusch H."/>
            <person name="LaButti K."/>
            <person name="Lagendijk E.L."/>
            <person name="Lapidus A."/>
            <person name="Levasseur A."/>
            <person name="Lindquist E."/>
            <person name="Lipzen A."/>
            <person name="Logrieco A.F."/>
            <person name="MacCabe A."/>
            <person name="Maekelae M.R."/>
            <person name="Malavazi I."/>
            <person name="Melin P."/>
            <person name="Meyer V."/>
            <person name="Mielnichuk N."/>
            <person name="Miskei M."/>
            <person name="Molnar A.P."/>
            <person name="Mule G."/>
            <person name="Ngan C.Y."/>
            <person name="Orejas M."/>
            <person name="Orosz E."/>
            <person name="Ouedraogo J.P."/>
            <person name="Overkamp K.M."/>
            <person name="Park H.-S."/>
            <person name="Perrone G."/>
            <person name="Piumi F."/>
            <person name="Punt P.J."/>
            <person name="Ram A.F."/>
            <person name="Ramon A."/>
            <person name="Rauscher S."/>
            <person name="Record E."/>
            <person name="Riano-Pachon D.M."/>
            <person name="Robert V."/>
            <person name="Roehrig J."/>
            <person name="Ruller R."/>
            <person name="Salamov A."/>
            <person name="Salih N.S."/>
            <person name="Samson R.A."/>
            <person name="Sandor E."/>
            <person name="Sanguinetti M."/>
            <person name="Schuetze T."/>
            <person name="Sepcic K."/>
            <person name="Shelest E."/>
            <person name="Sherlock G."/>
            <person name="Sophianopoulou V."/>
            <person name="Squina F.M."/>
            <person name="Sun H."/>
            <person name="Susca A."/>
            <person name="Todd R.B."/>
            <person name="Tsang A."/>
            <person name="Unkles S.E."/>
            <person name="van de Wiele N."/>
            <person name="van Rossen-Uffink D."/>
            <person name="Oliveira J.V."/>
            <person name="Vesth T.C."/>
            <person name="Visser J."/>
            <person name="Yu J.-H."/>
            <person name="Zhou M."/>
            <person name="Andersen M.R."/>
            <person name="Archer D.B."/>
            <person name="Baker S.E."/>
            <person name="Benoit I."/>
            <person name="Brakhage A.A."/>
            <person name="Braus G.H."/>
            <person name="Fischer R."/>
            <person name="Frisvad J.C."/>
            <person name="Goldman G.H."/>
            <person name="Houbraken J."/>
            <person name="Oakley B."/>
            <person name="Pocsi I."/>
            <person name="Scazzocchio C."/>
            <person name="Seiboth B."/>
            <person name="vanKuyk P.A."/>
            <person name="Wortman J."/>
            <person name="Dyer P.S."/>
            <person name="Grigoriev I.V."/>
        </authorList>
    </citation>
    <scope>NUCLEOTIDE SEQUENCE [LARGE SCALE GENOMIC DNA]</scope>
    <source>
        <strain evidence="3">CBS 106.47</strain>
    </source>
</reference>
<sequence>MLHDYIIGYLDRHGCENVEDLEGYAENLFSSSWRLYCRCSRCLVVTMGIFLFFVLFICLVFSFPIFSMFFVFSFLQSGPWFSSELVQCHGRPM</sequence>
<evidence type="ECO:0000313" key="3">
    <source>
        <dbReference type="Proteomes" id="UP000184063"/>
    </source>
</evidence>
<dbReference type="AlphaFoldDB" id="A0A1M3T104"/>
<keyword evidence="1" id="KW-0812">Transmembrane</keyword>
<keyword evidence="1" id="KW-1133">Transmembrane helix</keyword>
<proteinExistence type="predicted"/>
<organism evidence="2 3">
    <name type="scientific">Aspergillus luchuensis (strain CBS 106.47)</name>
    <dbReference type="NCBI Taxonomy" id="1137211"/>
    <lineage>
        <taxon>Eukaryota</taxon>
        <taxon>Fungi</taxon>
        <taxon>Dikarya</taxon>
        <taxon>Ascomycota</taxon>
        <taxon>Pezizomycotina</taxon>
        <taxon>Eurotiomycetes</taxon>
        <taxon>Eurotiomycetidae</taxon>
        <taxon>Eurotiales</taxon>
        <taxon>Aspergillaceae</taxon>
        <taxon>Aspergillus</taxon>
        <taxon>Aspergillus subgen. Circumdati</taxon>
    </lineage>
</organism>
<gene>
    <name evidence="2" type="ORF">ASPFODRAFT_458261</name>
</gene>
<protein>
    <submittedName>
        <fullName evidence="2">Uncharacterized protein</fullName>
    </submittedName>
</protein>
<evidence type="ECO:0000313" key="2">
    <source>
        <dbReference type="EMBL" id="OJZ80439.1"/>
    </source>
</evidence>
<dbReference type="VEuPathDB" id="FungiDB:ASPFODRAFT_458261"/>
<dbReference type="EMBL" id="KV878255">
    <property type="protein sequence ID" value="OJZ80439.1"/>
    <property type="molecule type" value="Genomic_DNA"/>
</dbReference>
<feature type="transmembrane region" description="Helical" evidence="1">
    <location>
        <begin position="42"/>
        <end position="75"/>
    </location>
</feature>
<accession>A0A1M3T104</accession>
<dbReference type="Proteomes" id="UP000184063">
    <property type="component" value="Unassembled WGS sequence"/>
</dbReference>
<evidence type="ECO:0000256" key="1">
    <source>
        <dbReference type="SAM" id="Phobius"/>
    </source>
</evidence>